<evidence type="ECO:0000256" key="1">
    <source>
        <dbReference type="ARBA" id="ARBA00022737"/>
    </source>
</evidence>
<gene>
    <name evidence="4" type="ORF">B0F90DRAFT_1755988</name>
</gene>
<dbReference type="EMBL" id="WTXG01000071">
    <property type="protein sequence ID" value="KAI0294634.1"/>
    <property type="molecule type" value="Genomic_DNA"/>
</dbReference>
<dbReference type="Pfam" id="PF17109">
    <property type="entry name" value="Goodbye"/>
    <property type="match status" value="1"/>
</dbReference>
<evidence type="ECO:0000313" key="4">
    <source>
        <dbReference type="EMBL" id="KAI0294634.1"/>
    </source>
</evidence>
<organism evidence="4 5">
    <name type="scientific">Multifurca ochricompacta</name>
    <dbReference type="NCBI Taxonomy" id="376703"/>
    <lineage>
        <taxon>Eukaryota</taxon>
        <taxon>Fungi</taxon>
        <taxon>Dikarya</taxon>
        <taxon>Basidiomycota</taxon>
        <taxon>Agaricomycotina</taxon>
        <taxon>Agaricomycetes</taxon>
        <taxon>Russulales</taxon>
        <taxon>Russulaceae</taxon>
        <taxon>Multifurca</taxon>
    </lineage>
</organism>
<evidence type="ECO:0008006" key="6">
    <source>
        <dbReference type="Google" id="ProtNLM"/>
    </source>
</evidence>
<dbReference type="InterPro" id="IPR031350">
    <property type="entry name" value="Goodbye_dom"/>
</dbReference>
<comment type="caution">
    <text evidence="4">The sequence shown here is derived from an EMBL/GenBank/DDBJ whole genome shotgun (WGS) entry which is preliminary data.</text>
</comment>
<dbReference type="AlphaFoldDB" id="A0AAD4QKK3"/>
<dbReference type="PANTHER" id="PTHR10039">
    <property type="entry name" value="AMELOGENIN"/>
    <property type="match status" value="1"/>
</dbReference>
<protein>
    <recommendedName>
        <fullName evidence="6">NACHT domain-containing protein</fullName>
    </recommendedName>
</protein>
<dbReference type="InterPro" id="IPR027417">
    <property type="entry name" value="P-loop_NTPase"/>
</dbReference>
<feature type="domain" description="Nephrocystin 3-like N-terminal" evidence="3">
    <location>
        <begin position="243"/>
        <end position="414"/>
    </location>
</feature>
<dbReference type="PANTHER" id="PTHR10039:SF16">
    <property type="entry name" value="GPI INOSITOL-DEACYLASE"/>
    <property type="match status" value="1"/>
</dbReference>
<sequence>MSAIQNSIASSHSLTFMSIFTTGSKELITWLNPIIHILFTLSATLAEGVGLAFSPGKVIFTGIQVLLSVAKDVVASHDALVILFERVKYFIERVKVYAGTPLTDDLTNILGKIMGQVLSILALSTKEMTQRRIKAFGRTDVENALQRLDMLTQEETRMAVANNLAVTHDVNDNVKVVKEATHDVNKNVKAIKEITGIVDGSVKVIKEFTRNVDDNSREKLRKWLSSPDPSTNHNIARDAHHNGTAAWFTEGTTFKQWKTTGSLLWIYGKRTDCCHFYSAIIQDLEAEQGIGTRSTLTAYFYFDFKDIQKQDVRSLLSSLLIQLSDQSDESCAVLSQLYSTHRDGSREPSEGALAQCLKDMINIPHQSPIYIIVDAIDECPNTRGTPSAREKVLHLVEDLVSSHSSNLYLCVTSRPEHDIRTVLEPLTSCRFSLHDEFGQKDDIVKYVTWFVHSDLSMRRWRAEDKELVIKTLSEKADGM</sequence>
<keyword evidence="5" id="KW-1185">Reference proteome</keyword>
<evidence type="ECO:0000259" key="2">
    <source>
        <dbReference type="Pfam" id="PF17109"/>
    </source>
</evidence>
<dbReference type="Gene3D" id="3.40.50.300">
    <property type="entry name" value="P-loop containing nucleotide triphosphate hydrolases"/>
    <property type="match status" value="1"/>
</dbReference>
<proteinExistence type="predicted"/>
<accession>A0AAD4QKK3</accession>
<feature type="domain" description="Fungal STAND N-terminal Goodbye" evidence="2">
    <location>
        <begin position="20"/>
        <end position="97"/>
    </location>
</feature>
<keyword evidence="1" id="KW-0677">Repeat</keyword>
<evidence type="ECO:0000313" key="5">
    <source>
        <dbReference type="Proteomes" id="UP001203297"/>
    </source>
</evidence>
<name>A0AAD4QKK3_9AGAM</name>
<dbReference type="Pfam" id="PF24883">
    <property type="entry name" value="NPHP3_N"/>
    <property type="match status" value="1"/>
</dbReference>
<dbReference type="Proteomes" id="UP001203297">
    <property type="component" value="Unassembled WGS sequence"/>
</dbReference>
<reference evidence="4" key="1">
    <citation type="journal article" date="2022" name="New Phytol.">
        <title>Evolutionary transition to the ectomycorrhizal habit in the genomes of a hyperdiverse lineage of mushroom-forming fungi.</title>
        <authorList>
            <person name="Looney B."/>
            <person name="Miyauchi S."/>
            <person name="Morin E."/>
            <person name="Drula E."/>
            <person name="Courty P.E."/>
            <person name="Kohler A."/>
            <person name="Kuo A."/>
            <person name="LaButti K."/>
            <person name="Pangilinan J."/>
            <person name="Lipzen A."/>
            <person name="Riley R."/>
            <person name="Andreopoulos W."/>
            <person name="He G."/>
            <person name="Johnson J."/>
            <person name="Nolan M."/>
            <person name="Tritt A."/>
            <person name="Barry K.W."/>
            <person name="Grigoriev I.V."/>
            <person name="Nagy L.G."/>
            <person name="Hibbett D."/>
            <person name="Henrissat B."/>
            <person name="Matheny P.B."/>
            <person name="Labbe J."/>
            <person name="Martin F.M."/>
        </authorList>
    </citation>
    <scope>NUCLEOTIDE SEQUENCE</scope>
    <source>
        <strain evidence="4">BPL690</strain>
    </source>
</reference>
<dbReference type="InterPro" id="IPR056884">
    <property type="entry name" value="NPHP3-like_N"/>
</dbReference>
<evidence type="ECO:0000259" key="3">
    <source>
        <dbReference type="Pfam" id="PF24883"/>
    </source>
</evidence>